<comment type="caution">
    <text evidence="3">The sequence shown here is derived from an EMBL/GenBank/DDBJ whole genome shotgun (WGS) entry which is preliminary data.</text>
</comment>
<keyword evidence="1" id="KW-0732">Signal</keyword>
<feature type="signal peptide" evidence="1">
    <location>
        <begin position="1"/>
        <end position="26"/>
    </location>
</feature>
<evidence type="ECO:0000313" key="3">
    <source>
        <dbReference type="EMBL" id="RKT55483.1"/>
    </source>
</evidence>
<accession>A0A495W495</accession>
<dbReference type="Gene3D" id="2.70.70.10">
    <property type="entry name" value="Glucose Permease (Domain IIA)"/>
    <property type="match status" value="1"/>
</dbReference>
<evidence type="ECO:0000259" key="2">
    <source>
        <dbReference type="Pfam" id="PF01551"/>
    </source>
</evidence>
<dbReference type="InterPro" id="IPR050570">
    <property type="entry name" value="Cell_wall_metabolism_enzyme"/>
</dbReference>
<feature type="domain" description="M23ase beta-sheet core" evidence="2">
    <location>
        <begin position="58"/>
        <end position="153"/>
    </location>
</feature>
<dbReference type="SUPFAM" id="SSF51261">
    <property type="entry name" value="Duplicated hybrid motif"/>
    <property type="match status" value="1"/>
</dbReference>
<dbReference type="AlphaFoldDB" id="A0A495W495"/>
<dbReference type="OrthoDB" id="1099523at2"/>
<keyword evidence="4" id="KW-1185">Reference proteome</keyword>
<dbReference type="PANTHER" id="PTHR21666">
    <property type="entry name" value="PEPTIDASE-RELATED"/>
    <property type="match status" value="1"/>
</dbReference>
<dbReference type="Pfam" id="PF01551">
    <property type="entry name" value="Peptidase_M23"/>
    <property type="match status" value="1"/>
</dbReference>
<proteinExistence type="predicted"/>
<dbReference type="PANTHER" id="PTHR21666:SF270">
    <property type="entry name" value="MUREIN HYDROLASE ACTIVATOR ENVC"/>
    <property type="match status" value="1"/>
</dbReference>
<feature type="chain" id="PRO_5019765854" evidence="1">
    <location>
        <begin position="27"/>
        <end position="292"/>
    </location>
</feature>
<gene>
    <name evidence="3" type="ORF">C8E97_4152</name>
</gene>
<dbReference type="RefSeq" id="WP_121007176.1">
    <property type="nucleotide sequence ID" value="NZ_RBXO01000001.1"/>
</dbReference>
<name>A0A495W495_9PSEU</name>
<protein>
    <submittedName>
        <fullName evidence="3">Peptidase M23-like protein</fullName>
    </submittedName>
</protein>
<dbReference type="EMBL" id="RBXO01000001">
    <property type="protein sequence ID" value="RKT55483.1"/>
    <property type="molecule type" value="Genomic_DNA"/>
</dbReference>
<dbReference type="Proteomes" id="UP000282084">
    <property type="component" value="Unassembled WGS sequence"/>
</dbReference>
<organism evidence="3 4">
    <name type="scientific">Saccharothrix australiensis</name>
    <dbReference type="NCBI Taxonomy" id="2072"/>
    <lineage>
        <taxon>Bacteria</taxon>
        <taxon>Bacillati</taxon>
        <taxon>Actinomycetota</taxon>
        <taxon>Actinomycetes</taxon>
        <taxon>Pseudonocardiales</taxon>
        <taxon>Pseudonocardiaceae</taxon>
        <taxon>Saccharothrix</taxon>
    </lineage>
</organism>
<dbReference type="InterPro" id="IPR016047">
    <property type="entry name" value="M23ase_b-sheet_dom"/>
</dbReference>
<evidence type="ECO:0000313" key="4">
    <source>
        <dbReference type="Proteomes" id="UP000282084"/>
    </source>
</evidence>
<dbReference type="CDD" id="cd12797">
    <property type="entry name" value="M23_peptidase"/>
    <property type="match status" value="1"/>
</dbReference>
<dbReference type="GO" id="GO:0004222">
    <property type="term" value="F:metalloendopeptidase activity"/>
    <property type="evidence" value="ECO:0007669"/>
    <property type="project" value="TreeGrafter"/>
</dbReference>
<evidence type="ECO:0000256" key="1">
    <source>
        <dbReference type="SAM" id="SignalP"/>
    </source>
</evidence>
<dbReference type="InterPro" id="IPR011055">
    <property type="entry name" value="Dup_hybrid_motif"/>
</dbReference>
<sequence length="292" mass="30787">MRIKSLALAFATAVAGLAVTASPASAEPKFQLPFPCGQTWNGDNDNSSAHRAHEIDFNRGSTGGADEGDTVLAAAGGTVTISSHQGSTNNFGNLVKIDHGGGWYTYYAHLRVRSVSEGQQVEQGQKIGEVGHTSAPGNNITAHLHYEVRVNGTWPGNIRPAYFDGVRFGYPNQNVTSRNSCEGNPYGVTDVCKGAGYKVIDTAQLPGSAGSVHLLYDASTRRNCVATLKKTSLGTAGPTSAYLEVQGSARQTDQGDYTFYAGPVSAVADAKCVKWGGSVGDAKYDSEFEHCD</sequence>
<reference evidence="3 4" key="1">
    <citation type="submission" date="2018-10" db="EMBL/GenBank/DDBJ databases">
        <title>Sequencing the genomes of 1000 actinobacteria strains.</title>
        <authorList>
            <person name="Klenk H.-P."/>
        </authorList>
    </citation>
    <scope>NUCLEOTIDE SEQUENCE [LARGE SCALE GENOMIC DNA]</scope>
    <source>
        <strain evidence="3 4">DSM 43800</strain>
    </source>
</reference>